<dbReference type="InterPro" id="IPR036691">
    <property type="entry name" value="Endo/exonu/phosph_ase_sf"/>
</dbReference>
<dbReference type="SUPFAM" id="SSF56219">
    <property type="entry name" value="DNase I-like"/>
    <property type="match status" value="1"/>
</dbReference>
<evidence type="ECO:0000256" key="3">
    <source>
        <dbReference type="ARBA" id="ARBA00013541"/>
    </source>
</evidence>
<evidence type="ECO:0000256" key="4">
    <source>
        <dbReference type="ARBA" id="ARBA00022723"/>
    </source>
</evidence>
<evidence type="ECO:0000259" key="12">
    <source>
        <dbReference type="PROSITE" id="PS51999"/>
    </source>
</evidence>
<dbReference type="Gene3D" id="3.60.10.10">
    <property type="entry name" value="Endonuclease/exonuclease/phosphatase"/>
    <property type="match status" value="1"/>
</dbReference>
<comment type="caution">
    <text evidence="13">The sequence shown here is derived from an EMBL/GenBank/DDBJ whole genome shotgun (WGS) entry which is preliminary data.</text>
</comment>
<dbReference type="PROSITE" id="PS51999">
    <property type="entry name" value="ZF_GRF"/>
    <property type="match status" value="1"/>
</dbReference>
<evidence type="ECO:0000256" key="5">
    <source>
        <dbReference type="ARBA" id="ARBA00022771"/>
    </source>
</evidence>
<feature type="compositionally biased region" description="Polar residues" evidence="11">
    <location>
        <begin position="434"/>
        <end position="447"/>
    </location>
</feature>
<sequence length="674" mass="74130">MHKNGYSGVATYTRAATVVPLKAEEGITGLSHATPVEGQRRNVKQPKLILSQEERVSSLDSSYPGLYGVVDDSDDEDGVPNSASGIHSVTDLKALDSEGRTLVLDFGLFVLINVYCPNDGSADEADSNNRIQFKTDFHNVLEARIRSLLREGREVILVGDLNACASINDHCEGDILVKRVMKERESNISEIDVDPEEIFWEEKQSRRWLRDLVLGDKKCFVDVTRMYHPERKGMYTCGSSVPVPNFGANSVSTGWNTKISARESNYGTRIDYILVTPGLLPWINFSDIQPQIKGSDHCPVFVDFLEEREVDGRVIRLRDLMVPPITDTVVPTTRDLPRLAARFWDEYSGKQRLLDSFFKGAGVKKKSLKEQTSPSSPSELPPSEIFASQTSTRSTSVASDPSSTTVPSSSQESSSETTLKRPRSLSPDVDTLPKASSSSSTVPGTQNKKVKKDASLSSISVHMSASGTISKKSSVKSKDKNTKPQRLKPGQAKLSSFFAVPASDQVKGKQKNSTARVSANTKGEGKGKAKAEEIDLTADDIDMDTADPIEGSETEKANQEDSDYRLALSLSQESISPFMPVSSSSSKTGKSSAAWKTLLTKPPAPRCTVHNEEAKEFRVNKPGPNKGRVFWVCSRPVGPGYDKGRTDRPREEVDPQWKCNFFMWASDLKKETSK</sequence>
<dbReference type="InterPro" id="IPR004808">
    <property type="entry name" value="AP_endonuc_1"/>
</dbReference>
<keyword evidence="7" id="KW-0862">Zinc</keyword>
<dbReference type="PANTHER" id="PTHR22748">
    <property type="entry name" value="AP ENDONUCLEASE"/>
    <property type="match status" value="1"/>
</dbReference>
<feature type="compositionally biased region" description="Basic and acidic residues" evidence="11">
    <location>
        <begin position="553"/>
        <end position="564"/>
    </location>
</feature>
<evidence type="ECO:0000313" key="14">
    <source>
        <dbReference type="Proteomes" id="UP001498398"/>
    </source>
</evidence>
<evidence type="ECO:0000256" key="7">
    <source>
        <dbReference type="ARBA" id="ARBA00022833"/>
    </source>
</evidence>
<evidence type="ECO:0000256" key="9">
    <source>
        <dbReference type="ARBA" id="ARBA00023242"/>
    </source>
</evidence>
<keyword evidence="4" id="KW-0479">Metal-binding</keyword>
<keyword evidence="14" id="KW-1185">Reference proteome</keyword>
<dbReference type="Pfam" id="PF03372">
    <property type="entry name" value="Exo_endo_phos"/>
    <property type="match status" value="1"/>
</dbReference>
<keyword evidence="13" id="KW-0255">Endonuclease</keyword>
<protein>
    <recommendedName>
        <fullName evidence="3">DNA-(apurinic or apyrimidinic site) endonuclease 2</fullName>
    </recommendedName>
</protein>
<evidence type="ECO:0000313" key="13">
    <source>
        <dbReference type="EMBL" id="KAK7467649.1"/>
    </source>
</evidence>
<feature type="compositionally biased region" description="Acidic residues" evidence="11">
    <location>
        <begin position="534"/>
        <end position="552"/>
    </location>
</feature>
<keyword evidence="13" id="KW-0456">Lyase</keyword>
<feature type="compositionally biased region" description="Low complexity" evidence="11">
    <location>
        <begin position="373"/>
        <end position="384"/>
    </location>
</feature>
<dbReference type="Proteomes" id="UP001498398">
    <property type="component" value="Unassembled WGS sequence"/>
</dbReference>
<name>A0ABR1JVR4_9AGAR</name>
<dbReference type="PROSITE" id="PS51435">
    <property type="entry name" value="AP_NUCLEASE_F1_4"/>
    <property type="match status" value="1"/>
</dbReference>
<dbReference type="InterPro" id="IPR005135">
    <property type="entry name" value="Endo/exonuclease/phosphatase"/>
</dbReference>
<organism evidence="13 14">
    <name type="scientific">Marasmiellus scandens</name>
    <dbReference type="NCBI Taxonomy" id="2682957"/>
    <lineage>
        <taxon>Eukaryota</taxon>
        <taxon>Fungi</taxon>
        <taxon>Dikarya</taxon>
        <taxon>Basidiomycota</taxon>
        <taxon>Agaricomycotina</taxon>
        <taxon>Agaricomycetes</taxon>
        <taxon>Agaricomycetidae</taxon>
        <taxon>Agaricales</taxon>
        <taxon>Marasmiineae</taxon>
        <taxon>Omphalotaceae</taxon>
        <taxon>Marasmiellus</taxon>
    </lineage>
</organism>
<keyword evidence="9" id="KW-0539">Nucleus</keyword>
<evidence type="ECO:0000256" key="6">
    <source>
        <dbReference type="ARBA" id="ARBA00022801"/>
    </source>
</evidence>
<proteinExistence type="inferred from homology"/>
<accession>A0ABR1JVR4</accession>
<feature type="compositionally biased region" description="Polar residues" evidence="11">
    <location>
        <begin position="455"/>
        <end position="469"/>
    </location>
</feature>
<feature type="domain" description="GRF-type" evidence="12">
    <location>
        <begin position="607"/>
        <end position="668"/>
    </location>
</feature>
<keyword evidence="6" id="KW-0378">Hydrolase</keyword>
<evidence type="ECO:0000256" key="2">
    <source>
        <dbReference type="ARBA" id="ARBA00007092"/>
    </source>
</evidence>
<dbReference type="InterPro" id="IPR010666">
    <property type="entry name" value="Znf_GRF"/>
</dbReference>
<keyword evidence="5 10" id="KW-0863">Zinc-finger</keyword>
<gene>
    <name evidence="13" type="primary">APN2_3</name>
    <name evidence="13" type="ORF">VKT23_004702</name>
</gene>
<keyword evidence="8" id="KW-0460">Magnesium</keyword>
<feature type="compositionally biased region" description="Polar residues" evidence="11">
    <location>
        <begin position="511"/>
        <end position="521"/>
    </location>
</feature>
<dbReference type="GO" id="GO:0140078">
    <property type="term" value="F:class I DNA-(apurinic or apyrimidinic site) endonuclease activity"/>
    <property type="evidence" value="ECO:0007669"/>
    <property type="project" value="UniProtKB-EC"/>
</dbReference>
<keyword evidence="13" id="KW-0540">Nuclease</keyword>
<feature type="compositionally biased region" description="Basic and acidic residues" evidence="11">
    <location>
        <begin position="523"/>
        <end position="533"/>
    </location>
</feature>
<comment type="cofactor">
    <cofactor evidence="1">
        <name>Mg(2+)</name>
        <dbReference type="ChEBI" id="CHEBI:18420"/>
    </cofactor>
</comment>
<comment type="similarity">
    <text evidence="2">Belongs to the DNA repair enzymes AP/ExoA family.</text>
</comment>
<feature type="region of interest" description="Disordered" evidence="11">
    <location>
        <begin position="365"/>
        <end position="564"/>
    </location>
</feature>
<dbReference type="EMBL" id="JBANRG010000004">
    <property type="protein sequence ID" value="KAK7467649.1"/>
    <property type="molecule type" value="Genomic_DNA"/>
</dbReference>
<evidence type="ECO:0000256" key="10">
    <source>
        <dbReference type="PROSITE-ProRule" id="PRU01343"/>
    </source>
</evidence>
<evidence type="ECO:0000256" key="8">
    <source>
        <dbReference type="ARBA" id="ARBA00022842"/>
    </source>
</evidence>
<reference evidence="13 14" key="1">
    <citation type="submission" date="2024-01" db="EMBL/GenBank/DDBJ databases">
        <title>A draft genome for the cacao thread blight pathogen Marasmiellus scandens.</title>
        <authorList>
            <person name="Baruah I.K."/>
            <person name="Leung J."/>
            <person name="Bukari Y."/>
            <person name="Amoako-Attah I."/>
            <person name="Meinhardt L.W."/>
            <person name="Bailey B.A."/>
            <person name="Cohen S.P."/>
        </authorList>
    </citation>
    <scope>NUCLEOTIDE SEQUENCE [LARGE SCALE GENOMIC DNA]</scope>
    <source>
        <strain evidence="13 14">GH-19</strain>
    </source>
</reference>
<feature type="compositionally biased region" description="Low complexity" evidence="11">
    <location>
        <begin position="391"/>
        <end position="417"/>
    </location>
</feature>
<evidence type="ECO:0000256" key="11">
    <source>
        <dbReference type="SAM" id="MobiDB-lite"/>
    </source>
</evidence>
<evidence type="ECO:0000256" key="1">
    <source>
        <dbReference type="ARBA" id="ARBA00001946"/>
    </source>
</evidence>
<dbReference type="PANTHER" id="PTHR22748:SF4">
    <property type="entry name" value="DNA-(APURINIC OR APYRIMIDINIC SITE) ENDONUCLEASE 2"/>
    <property type="match status" value="1"/>
</dbReference>